<feature type="region of interest" description="Disordered" evidence="1">
    <location>
        <begin position="64"/>
        <end position="83"/>
    </location>
</feature>
<protein>
    <submittedName>
        <fullName evidence="2">Uncharacterized protein</fullName>
    </submittedName>
</protein>
<evidence type="ECO:0000313" key="2">
    <source>
        <dbReference type="EMBL" id="ORD97912.1"/>
    </source>
</evidence>
<reference evidence="2 3" key="1">
    <citation type="journal article" date="2017" name="Environ. Microbiol.">
        <title>Decay of the glycolytic pathway and adaptation to intranuclear parasitism within Enterocytozoonidae microsporidia.</title>
        <authorList>
            <person name="Wiredu Boakye D."/>
            <person name="Jaroenlak P."/>
            <person name="Prachumwat A."/>
            <person name="Williams T.A."/>
            <person name="Bateman K.S."/>
            <person name="Itsathitphaisarn O."/>
            <person name="Sritunyalucksana K."/>
            <person name="Paszkiewicz K.H."/>
            <person name="Moore K.A."/>
            <person name="Stentiford G.D."/>
            <person name="Williams B.A."/>
        </authorList>
    </citation>
    <scope>NUCLEOTIDE SEQUENCE [LARGE SCALE GENOMIC DNA]</scope>
    <source>
        <strain evidence="2 3">GB1</strain>
    </source>
</reference>
<proteinExistence type="predicted"/>
<dbReference type="AlphaFoldDB" id="A0A1X0QDR2"/>
<evidence type="ECO:0000256" key="1">
    <source>
        <dbReference type="SAM" id="MobiDB-lite"/>
    </source>
</evidence>
<sequence length="158" mass="19183">MNFNEFKELSKKQNKKIEELCKKYERLAEFDSETSILLKDIDLDDSESNLRVFLKNKSDKDNQLEKLSKNRLNSNKNKPIKKSKNDFTKKNKIKYVDINIEKYKKYIFINEINYYKNNVTSDALNHFKYDRVPFDMVFNYYNADTFEEIYDSIFKIKF</sequence>
<evidence type="ECO:0000313" key="3">
    <source>
        <dbReference type="Proteomes" id="UP000192356"/>
    </source>
</evidence>
<name>A0A1X0QDR2_9MICR</name>
<dbReference type="EMBL" id="LVKB01000006">
    <property type="protein sequence ID" value="ORD97912.1"/>
    <property type="molecule type" value="Genomic_DNA"/>
</dbReference>
<dbReference type="VEuPathDB" id="MicrosporidiaDB:A0H76_1854"/>
<accession>A0A1X0QDR2</accession>
<gene>
    <name evidence="2" type="ORF">HERIO_238</name>
</gene>
<comment type="caution">
    <text evidence="2">The sequence shown here is derived from an EMBL/GenBank/DDBJ whole genome shotgun (WGS) entry which is preliminary data.</text>
</comment>
<keyword evidence="3" id="KW-1185">Reference proteome</keyword>
<dbReference type="Proteomes" id="UP000192356">
    <property type="component" value="Unassembled WGS sequence"/>
</dbReference>
<dbReference type="VEuPathDB" id="MicrosporidiaDB:HERIO_238"/>
<organism evidence="2 3">
    <name type="scientific">Hepatospora eriocheir</name>
    <dbReference type="NCBI Taxonomy" id="1081669"/>
    <lineage>
        <taxon>Eukaryota</taxon>
        <taxon>Fungi</taxon>
        <taxon>Fungi incertae sedis</taxon>
        <taxon>Microsporidia</taxon>
        <taxon>Hepatosporidae</taxon>
        <taxon>Hepatospora</taxon>
    </lineage>
</organism>